<dbReference type="Pfam" id="PF10996">
    <property type="entry name" value="Beta-Casp"/>
    <property type="match status" value="1"/>
</dbReference>
<keyword evidence="5" id="KW-1185">Reference proteome</keyword>
<feature type="domain" description="Beta-Casp" evidence="3">
    <location>
        <begin position="253"/>
        <end position="378"/>
    </location>
</feature>
<feature type="domain" description="Metallo-beta-lactamase" evidence="2">
    <location>
        <begin position="13"/>
        <end position="248"/>
    </location>
</feature>
<proteinExistence type="predicted"/>
<organism evidence="4 5">
    <name type="scientific">Heliobacterium modesticaldum (strain ATCC 51547 / Ice1)</name>
    <dbReference type="NCBI Taxonomy" id="498761"/>
    <lineage>
        <taxon>Bacteria</taxon>
        <taxon>Bacillati</taxon>
        <taxon>Bacillota</taxon>
        <taxon>Clostridia</taxon>
        <taxon>Eubacteriales</taxon>
        <taxon>Heliobacteriaceae</taxon>
        <taxon>Heliomicrobium</taxon>
    </lineage>
</organism>
<dbReference type="InterPro" id="IPR001279">
    <property type="entry name" value="Metallo-B-lactamas"/>
</dbReference>
<keyword evidence="1" id="KW-0378">Hydrolase</keyword>
<sequence>MKLRFLGAAQTVTGSCYLIDTGKTKLLVDCGLYQGPKEIKERNYGEFPFNPAAIDFVCLTHAHTDHSGLLPKLARLGFKGQILATAPTIDLCNIMLPDSGHIQEMEVERKNRKASRSGKPLLQPIYTVRDAAETMKYFRPAGYRETIQLTPEIRVRFQDSGHILGSASLEIWVTEAGKEAKIVFSGDLGNTNLPIVNEPTPITDADYIVVESTYGDRDHDRSRSRLDLLQEVIQETYDRGGKLLIPSFAIERTQDLLYELAQLFQKKLVPDIDIYIDSPLAIAATEVFMKNMYYFDDEAKGFFTANNGVFSLPNLHYSRRAEESMALNSLQGRAIIIAGSGMADAGRIKHHLKHNLWRKETTVLFVGFQAEGTLGRRLLEGEKQVRIHGEEITVRANIRNVPGFSGHADRSGLINWLKHFQRPPKTLFITHGEPEAMNSFSDLIRQQLGWKTHIPAWLEEVPLLAEQPAEVPAAAAAVTSTSVLPSVGDLVTPEAAERAYLQLRMLLRELVEEEMDRHEYARLLEHFKELEKVILSMLGRPLGGAGSGRATG</sequence>
<dbReference type="Gene3D" id="3.40.50.10890">
    <property type="match status" value="1"/>
</dbReference>
<evidence type="ECO:0000259" key="2">
    <source>
        <dbReference type="SMART" id="SM00849"/>
    </source>
</evidence>
<dbReference type="Pfam" id="PF00753">
    <property type="entry name" value="Lactamase_B"/>
    <property type="match status" value="1"/>
</dbReference>
<dbReference type="PANTHER" id="PTHR11203">
    <property type="entry name" value="CLEAVAGE AND POLYADENYLATION SPECIFICITY FACTOR FAMILY MEMBER"/>
    <property type="match status" value="1"/>
</dbReference>
<dbReference type="PROSITE" id="PS51257">
    <property type="entry name" value="PROKAR_LIPOPROTEIN"/>
    <property type="match status" value="1"/>
</dbReference>
<dbReference type="STRING" id="498761.HM1_2504"/>
<dbReference type="Proteomes" id="UP000008550">
    <property type="component" value="Chromosome"/>
</dbReference>
<dbReference type="SMART" id="SM01027">
    <property type="entry name" value="Beta-Casp"/>
    <property type="match status" value="1"/>
</dbReference>
<dbReference type="eggNOG" id="COG1236">
    <property type="taxonomic scope" value="Bacteria"/>
</dbReference>
<dbReference type="InterPro" id="IPR011108">
    <property type="entry name" value="RMMBL"/>
</dbReference>
<dbReference type="InterPro" id="IPR022712">
    <property type="entry name" value="Beta_Casp"/>
</dbReference>
<dbReference type="OrthoDB" id="9803916at2"/>
<reference evidence="4 5" key="1">
    <citation type="journal article" date="2008" name="J. Bacteriol.">
        <title>The genome of Heliobacterium modesticaldum, a phototrophic representative of the Firmicutes containing the simplest photosynthetic apparatus.</title>
        <authorList>
            <person name="Sattley W.M."/>
            <person name="Madigan M.T."/>
            <person name="Swingley W.D."/>
            <person name="Cheung P.C."/>
            <person name="Clocksin K.M."/>
            <person name="Conrad A.L."/>
            <person name="Dejesa L.C."/>
            <person name="Honchak B.M."/>
            <person name="Jung D.O."/>
            <person name="Karbach L.E."/>
            <person name="Kurdoglu A."/>
            <person name="Lahiri S."/>
            <person name="Mastrian S.D."/>
            <person name="Page L.E."/>
            <person name="Taylor H.L."/>
            <person name="Wang Z.T."/>
            <person name="Raymond J."/>
            <person name="Chen M."/>
            <person name="Blankenship R.E."/>
            <person name="Touchman J.W."/>
        </authorList>
    </citation>
    <scope>NUCLEOTIDE SEQUENCE [LARGE SCALE GENOMIC DNA]</scope>
    <source>
        <strain evidence="5">ATCC 51547 / Ice1</strain>
    </source>
</reference>
<dbReference type="Pfam" id="PF07521">
    <property type="entry name" value="RMMBL"/>
    <property type="match status" value="1"/>
</dbReference>
<dbReference type="InterPro" id="IPR036866">
    <property type="entry name" value="RibonucZ/Hydroxyglut_hydro"/>
</dbReference>
<name>B0TAK2_HELMI</name>
<dbReference type="InterPro" id="IPR050698">
    <property type="entry name" value="MBL"/>
</dbReference>
<dbReference type="EMBL" id="CP000930">
    <property type="protein sequence ID" value="ABZ85052.1"/>
    <property type="molecule type" value="Genomic_DNA"/>
</dbReference>
<accession>B0TAK2</accession>
<dbReference type="KEGG" id="hmo:HM1_2504"/>
<evidence type="ECO:0000256" key="1">
    <source>
        <dbReference type="ARBA" id="ARBA00022801"/>
    </source>
</evidence>
<dbReference type="Gene3D" id="3.60.15.10">
    <property type="entry name" value="Ribonuclease Z/Hydroxyacylglutathione hydrolase-like"/>
    <property type="match status" value="1"/>
</dbReference>
<dbReference type="AlphaFoldDB" id="B0TAK2"/>
<dbReference type="SMART" id="SM00849">
    <property type="entry name" value="Lactamase_B"/>
    <property type="match status" value="1"/>
</dbReference>
<evidence type="ECO:0000259" key="3">
    <source>
        <dbReference type="SMART" id="SM01027"/>
    </source>
</evidence>
<evidence type="ECO:0000313" key="5">
    <source>
        <dbReference type="Proteomes" id="UP000008550"/>
    </source>
</evidence>
<dbReference type="GO" id="GO:0016787">
    <property type="term" value="F:hydrolase activity"/>
    <property type="evidence" value="ECO:0007669"/>
    <property type="project" value="UniProtKB-KW"/>
</dbReference>
<dbReference type="CDD" id="cd16295">
    <property type="entry name" value="TTHA0252-CPSF-like_MBL-fold"/>
    <property type="match status" value="1"/>
</dbReference>
<protein>
    <submittedName>
        <fullName evidence="4">Metallo-beta-lactamase family protein</fullName>
    </submittedName>
</protein>
<dbReference type="HOGENOM" id="CLU_009673_5_2_9"/>
<dbReference type="PANTHER" id="PTHR11203:SF37">
    <property type="entry name" value="INTEGRATOR COMPLEX SUBUNIT 11"/>
    <property type="match status" value="1"/>
</dbReference>
<evidence type="ECO:0000313" key="4">
    <source>
        <dbReference type="EMBL" id="ABZ85052.1"/>
    </source>
</evidence>
<dbReference type="SUPFAM" id="SSF56281">
    <property type="entry name" value="Metallo-hydrolase/oxidoreductase"/>
    <property type="match status" value="1"/>
</dbReference>
<gene>
    <name evidence="4" type="ORF">HM1_2504</name>
</gene>
<dbReference type="GO" id="GO:0004521">
    <property type="term" value="F:RNA endonuclease activity"/>
    <property type="evidence" value="ECO:0007669"/>
    <property type="project" value="TreeGrafter"/>
</dbReference>
<dbReference type="RefSeq" id="WP_012283548.1">
    <property type="nucleotide sequence ID" value="NC_010337.2"/>
</dbReference>